<dbReference type="Proteomes" id="UP000236546">
    <property type="component" value="Unassembled WGS sequence"/>
</dbReference>
<organism evidence="1 2">
    <name type="scientific">Trichoderma gamsii</name>
    <dbReference type="NCBI Taxonomy" id="398673"/>
    <lineage>
        <taxon>Eukaryota</taxon>
        <taxon>Fungi</taxon>
        <taxon>Dikarya</taxon>
        <taxon>Ascomycota</taxon>
        <taxon>Pezizomycotina</taxon>
        <taxon>Sordariomycetes</taxon>
        <taxon>Hypocreomycetidae</taxon>
        <taxon>Hypocreales</taxon>
        <taxon>Hypocreaceae</taxon>
        <taxon>Trichoderma</taxon>
    </lineage>
</organism>
<evidence type="ECO:0000313" key="1">
    <source>
        <dbReference type="EMBL" id="PNP37239.1"/>
    </source>
</evidence>
<evidence type="ECO:0000313" key="2">
    <source>
        <dbReference type="Proteomes" id="UP000236546"/>
    </source>
</evidence>
<comment type="caution">
    <text evidence="1">The sequence shown here is derived from an EMBL/GenBank/DDBJ whole genome shotgun (WGS) entry which is preliminary data.</text>
</comment>
<accession>A0A2K0SVD5</accession>
<name>A0A2K0SVD5_9HYPO</name>
<protein>
    <submittedName>
        <fullName evidence="1">Uncharacterized protein</fullName>
    </submittedName>
</protein>
<sequence>MRLKTADDKCIKEALYHDEYRTERGWGYGREKSYWNLIRSWIKEWG</sequence>
<dbReference type="EMBL" id="MTYH01000179">
    <property type="protein sequence ID" value="PNP37239.1"/>
    <property type="molecule type" value="Genomic_DNA"/>
</dbReference>
<gene>
    <name evidence="1" type="ORF">TGAMA5MH_10864</name>
</gene>
<dbReference type="AlphaFoldDB" id="A0A2K0SVD5"/>
<reference evidence="1 2" key="1">
    <citation type="submission" date="2017-02" db="EMBL/GenBank/DDBJ databases">
        <title>Genomes of Trichoderma spp. with biocontrol activity.</title>
        <authorList>
            <person name="Gardiner D."/>
            <person name="Kazan K."/>
            <person name="Vos C."/>
            <person name="Harvey P."/>
        </authorList>
    </citation>
    <scope>NUCLEOTIDE SEQUENCE [LARGE SCALE GENOMIC DNA]</scope>
    <source>
        <strain evidence="1 2">A5MH</strain>
    </source>
</reference>
<proteinExistence type="predicted"/>